<comment type="similarity">
    <text evidence="1">Belongs to the pyridoxine kinase family.</text>
</comment>
<evidence type="ECO:0000256" key="5">
    <source>
        <dbReference type="ARBA" id="ARBA00022777"/>
    </source>
</evidence>
<dbReference type="EMBL" id="CAJRGZ010000022">
    <property type="protein sequence ID" value="CAG5169545.1"/>
    <property type="molecule type" value="Genomic_DNA"/>
</dbReference>
<keyword evidence="5" id="KW-0418">Kinase</keyword>
<keyword evidence="10" id="KW-1185">Reference proteome</keyword>
<dbReference type="SUPFAM" id="SSF53613">
    <property type="entry name" value="Ribokinase-like"/>
    <property type="match status" value="1"/>
</dbReference>
<gene>
    <name evidence="9" type="ORF">ALTATR162_LOCUS7047</name>
</gene>
<reference evidence="9" key="1">
    <citation type="submission" date="2021-05" db="EMBL/GenBank/DDBJ databases">
        <authorList>
            <person name="Stam R."/>
        </authorList>
    </citation>
    <scope>NUCLEOTIDE SEQUENCE</scope>
    <source>
        <strain evidence="9">CS162</strain>
    </source>
</reference>
<keyword evidence="3" id="KW-0808">Transferase</keyword>
<dbReference type="GO" id="GO:0009443">
    <property type="term" value="P:pyridoxal 5'-phosphate salvage"/>
    <property type="evidence" value="ECO:0007669"/>
    <property type="project" value="InterPro"/>
</dbReference>
<evidence type="ECO:0000256" key="4">
    <source>
        <dbReference type="ARBA" id="ARBA00022741"/>
    </source>
</evidence>
<sequence>MATFVMQSLGCDVSAINTVHYSNHTAYKQIKGTKTSAPEILDLYEGLRQSNLTNFDVLLTGYMPSAEAVQAIGTIGRDIKFNAGTKPGSFFWVLDPVMGDNGKLYIPEDEVPEYKGLLREADLILPNQFEAELLSDTPITDLKSLAAAIQVLHKTYQVPHVIITSLRLTRDNQTIPSRPVSKAGTGTHTPSDPQQPNAATSQSTSQSQAPQIDLNDIENLTIIGSTATSDYKPRLFRIDTPQLPLFFSGTGDMFAALTIPRLIEAVHAASTPELNLHAKPSWRSPDDVPAEELPLAKACQKVLASMQAILTRTTSACQDKMAAYDARAAKGGRGEGDEADEEVSKKRHLALMNASEVTVPRYVKEMLDPPDLERFRPRAVHEGESVPRDVGKRKPDELSGLHLGVGTKDGGAMQVLQEGTQGKVIREGEKKDAGDS</sequence>
<dbReference type="GO" id="GO:0005524">
    <property type="term" value="F:ATP binding"/>
    <property type="evidence" value="ECO:0007669"/>
    <property type="project" value="UniProtKB-KW"/>
</dbReference>
<feature type="domain" description="Pyridoxamine kinase/Phosphomethylpyrimidine kinase" evidence="8">
    <location>
        <begin position="91"/>
        <end position="174"/>
    </location>
</feature>
<keyword evidence="4" id="KW-0547">Nucleotide-binding</keyword>
<dbReference type="PANTHER" id="PTHR10534:SF2">
    <property type="entry name" value="PYRIDOXAL KINASE"/>
    <property type="match status" value="1"/>
</dbReference>
<dbReference type="GeneID" id="67019004"/>
<feature type="region of interest" description="Disordered" evidence="7">
    <location>
        <begin position="376"/>
        <end position="436"/>
    </location>
</feature>
<feature type="compositionally biased region" description="Basic and acidic residues" evidence="7">
    <location>
        <begin position="424"/>
        <end position="436"/>
    </location>
</feature>
<evidence type="ECO:0000313" key="9">
    <source>
        <dbReference type="EMBL" id="CAG5169545.1"/>
    </source>
</evidence>
<dbReference type="EC" id="2.7.1.35" evidence="2"/>
<keyword evidence="6" id="KW-0067">ATP-binding</keyword>
<accession>A0A8J2N795</accession>
<name>A0A8J2N795_9PLEO</name>
<dbReference type="AlphaFoldDB" id="A0A8J2N795"/>
<dbReference type="InterPro" id="IPR013749">
    <property type="entry name" value="PM/HMP-P_kinase-1"/>
</dbReference>
<dbReference type="GO" id="GO:0005829">
    <property type="term" value="C:cytosol"/>
    <property type="evidence" value="ECO:0007669"/>
    <property type="project" value="TreeGrafter"/>
</dbReference>
<dbReference type="Pfam" id="PF08543">
    <property type="entry name" value="Phos_pyr_kin"/>
    <property type="match status" value="1"/>
</dbReference>
<evidence type="ECO:0000259" key="8">
    <source>
        <dbReference type="Pfam" id="PF08543"/>
    </source>
</evidence>
<organism evidence="9 10">
    <name type="scientific">Alternaria atra</name>
    <dbReference type="NCBI Taxonomy" id="119953"/>
    <lineage>
        <taxon>Eukaryota</taxon>
        <taxon>Fungi</taxon>
        <taxon>Dikarya</taxon>
        <taxon>Ascomycota</taxon>
        <taxon>Pezizomycotina</taxon>
        <taxon>Dothideomycetes</taxon>
        <taxon>Pleosporomycetidae</taxon>
        <taxon>Pleosporales</taxon>
        <taxon>Pleosporineae</taxon>
        <taxon>Pleosporaceae</taxon>
        <taxon>Alternaria</taxon>
        <taxon>Alternaria sect. Ulocladioides</taxon>
    </lineage>
</organism>
<dbReference type="Proteomes" id="UP000676310">
    <property type="component" value="Unassembled WGS sequence"/>
</dbReference>
<comment type="caution">
    <text evidence="9">The sequence shown here is derived from an EMBL/GenBank/DDBJ whole genome shotgun (WGS) entry which is preliminary data.</text>
</comment>
<proteinExistence type="inferred from homology"/>
<dbReference type="RefSeq" id="XP_043170608.1">
    <property type="nucleotide sequence ID" value="XM_043314673.1"/>
</dbReference>
<dbReference type="Gene3D" id="3.40.1190.20">
    <property type="match status" value="1"/>
</dbReference>
<dbReference type="InterPro" id="IPR029056">
    <property type="entry name" value="Ribokinase-like"/>
</dbReference>
<evidence type="ECO:0000256" key="3">
    <source>
        <dbReference type="ARBA" id="ARBA00022679"/>
    </source>
</evidence>
<dbReference type="GO" id="GO:0008478">
    <property type="term" value="F:pyridoxal kinase activity"/>
    <property type="evidence" value="ECO:0007669"/>
    <property type="project" value="UniProtKB-EC"/>
</dbReference>
<protein>
    <recommendedName>
        <fullName evidence="2">pyridoxal kinase</fullName>
        <ecNumber evidence="2">2.7.1.35</ecNumber>
    </recommendedName>
</protein>
<dbReference type="OrthoDB" id="2104723at2759"/>
<evidence type="ECO:0000256" key="6">
    <source>
        <dbReference type="ARBA" id="ARBA00022840"/>
    </source>
</evidence>
<feature type="compositionally biased region" description="Basic and acidic residues" evidence="7">
    <location>
        <begin position="376"/>
        <end position="399"/>
    </location>
</feature>
<feature type="compositionally biased region" description="Low complexity" evidence="7">
    <location>
        <begin position="194"/>
        <end position="211"/>
    </location>
</feature>
<dbReference type="PANTHER" id="PTHR10534">
    <property type="entry name" value="PYRIDOXAL KINASE"/>
    <property type="match status" value="1"/>
</dbReference>
<feature type="region of interest" description="Disordered" evidence="7">
    <location>
        <begin position="173"/>
        <end position="211"/>
    </location>
</feature>
<evidence type="ECO:0000313" key="10">
    <source>
        <dbReference type="Proteomes" id="UP000676310"/>
    </source>
</evidence>
<evidence type="ECO:0000256" key="7">
    <source>
        <dbReference type="SAM" id="MobiDB-lite"/>
    </source>
</evidence>
<evidence type="ECO:0000256" key="2">
    <source>
        <dbReference type="ARBA" id="ARBA00012104"/>
    </source>
</evidence>
<evidence type="ECO:0000256" key="1">
    <source>
        <dbReference type="ARBA" id="ARBA00008805"/>
    </source>
</evidence>
<dbReference type="CDD" id="cd01173">
    <property type="entry name" value="pyridoxal_pyridoxamine_kinase"/>
    <property type="match status" value="1"/>
</dbReference>
<dbReference type="InterPro" id="IPR004625">
    <property type="entry name" value="PyrdxlKinase"/>
</dbReference>